<reference evidence="3 4" key="1">
    <citation type="submission" date="2021-11" db="EMBL/GenBank/DDBJ databases">
        <title>Aliifidinibius sp. nov., a new bacterium isolated from saline soil.</title>
        <authorList>
            <person name="Galisteo C."/>
            <person name="De La Haba R."/>
            <person name="Sanchez-Porro C."/>
            <person name="Ventosa A."/>
        </authorList>
    </citation>
    <scope>NUCLEOTIDE SEQUENCE [LARGE SCALE GENOMIC DNA]</scope>
    <source>
        <strain evidence="3 4">KACC 190600</strain>
    </source>
</reference>
<dbReference type="PANTHER" id="PTHR34512:SF30">
    <property type="entry name" value="OUTER MEMBRANE PROTEIN ASSEMBLY FACTOR BAMB"/>
    <property type="match status" value="1"/>
</dbReference>
<dbReference type="SUPFAM" id="SSF50998">
    <property type="entry name" value="Quinoprotein alcohol dehydrogenase-like"/>
    <property type="match status" value="1"/>
</dbReference>
<evidence type="ECO:0000259" key="2">
    <source>
        <dbReference type="Pfam" id="PF13360"/>
    </source>
</evidence>
<dbReference type="Gene3D" id="2.130.10.10">
    <property type="entry name" value="YVTN repeat-like/Quinoprotein amine dehydrogenase"/>
    <property type="match status" value="1"/>
</dbReference>
<dbReference type="RefSeq" id="WP_265789818.1">
    <property type="nucleotide sequence ID" value="NZ_BAABRS010000002.1"/>
</dbReference>
<sequence length="618" mass="69540">MNTRSCFKGIILVCLALLLQNCASTNEATIPRGWTYNLNWENYNSAESTKSDYLIVQSKEDMVLLDGNDGRIVVDDIRERGGFFSEISRDFKEQVKEDLLVSQRVNIKYFHKELPQLGTILLFNQVEKGDQVQSYDLKTGEEKWSSTSYVWNLDKYEDIANIAINELMGGSLGAKGMSAVALQTRLIQSMIQEVPEKDAFLFRTVEKLYLINHETGEVLWENEAMVGTGIAAVNYLPQSNEFLIASSMSGLRDVLENVNEERELKQLILVDANTGDLSWKSEYQGRSEQVKSIAVKNDKVHLNFNGGSMEIFNFLDGERIWGTRDGSLEGNTKLASFTGNYNLMETIETAAPQLDGEYLYAVNPKNIKAVGLPDKQIQKFDYATGEVLWDIELEKTTDIRDMLLWDNNVIVRLSSQLPDTMSGNVSNILGGVKDLGFYAFNQEDGTLNWQLSEPFKNHVTNVVYGENKAWAAGGESLYKFSLDDGTVLVDSSYEDYEIGEIKYIHESGDKLVLVGFKGMAIVDKGDLTMLFSESPNGRLTSYEINDRFLIVKMRRLLSGKENIYVYNLTGASPITSFTLTPPEKDIGGVLGSKGYYPTNNFKQLITITERGIESYEVY</sequence>
<evidence type="ECO:0000313" key="3">
    <source>
        <dbReference type="EMBL" id="MCW9713273.1"/>
    </source>
</evidence>
<dbReference type="InterPro" id="IPR002372">
    <property type="entry name" value="PQQ_rpt_dom"/>
</dbReference>
<keyword evidence="1" id="KW-0732">Signal</keyword>
<dbReference type="PANTHER" id="PTHR34512">
    <property type="entry name" value="CELL SURFACE PROTEIN"/>
    <property type="match status" value="1"/>
</dbReference>
<feature type="chain" id="PRO_5047294309" evidence="1">
    <location>
        <begin position="29"/>
        <end position="618"/>
    </location>
</feature>
<dbReference type="InterPro" id="IPR015943">
    <property type="entry name" value="WD40/YVTN_repeat-like_dom_sf"/>
</dbReference>
<feature type="domain" description="Pyrrolo-quinoline quinone repeat" evidence="2">
    <location>
        <begin position="130"/>
        <end position="335"/>
    </location>
</feature>
<accession>A0ABT3PZI2</accession>
<dbReference type="InterPro" id="IPR011047">
    <property type="entry name" value="Quinoprotein_ADH-like_sf"/>
</dbReference>
<feature type="signal peptide" evidence="1">
    <location>
        <begin position="1"/>
        <end position="28"/>
    </location>
</feature>
<gene>
    <name evidence="3" type="ORF">LQ318_10180</name>
</gene>
<feature type="domain" description="Pyrrolo-quinoline quinone repeat" evidence="2">
    <location>
        <begin position="355"/>
        <end position="489"/>
    </location>
</feature>
<evidence type="ECO:0000313" key="4">
    <source>
        <dbReference type="Proteomes" id="UP001207337"/>
    </source>
</evidence>
<protein>
    <submittedName>
        <fullName evidence="3">PQQ-binding-like beta-propeller repeat protein</fullName>
    </submittedName>
</protein>
<keyword evidence="4" id="KW-1185">Reference proteome</keyword>
<proteinExistence type="predicted"/>
<dbReference type="Pfam" id="PF13360">
    <property type="entry name" value="PQQ_2"/>
    <property type="match status" value="2"/>
</dbReference>
<dbReference type="EMBL" id="JAJNDC010000002">
    <property type="protein sequence ID" value="MCW9713273.1"/>
    <property type="molecule type" value="Genomic_DNA"/>
</dbReference>
<comment type="caution">
    <text evidence="3">The sequence shown here is derived from an EMBL/GenBank/DDBJ whole genome shotgun (WGS) entry which is preliminary data.</text>
</comment>
<evidence type="ECO:0000256" key="1">
    <source>
        <dbReference type="SAM" id="SignalP"/>
    </source>
</evidence>
<name>A0ABT3PZI2_9BACT</name>
<organism evidence="3 4">
    <name type="scientific">Fodinibius salicampi</name>
    <dbReference type="NCBI Taxonomy" id="1920655"/>
    <lineage>
        <taxon>Bacteria</taxon>
        <taxon>Pseudomonadati</taxon>
        <taxon>Balneolota</taxon>
        <taxon>Balneolia</taxon>
        <taxon>Balneolales</taxon>
        <taxon>Balneolaceae</taxon>
        <taxon>Fodinibius</taxon>
    </lineage>
</organism>
<dbReference type="Proteomes" id="UP001207337">
    <property type="component" value="Unassembled WGS sequence"/>
</dbReference>